<dbReference type="Gene3D" id="1.20.120.1510">
    <property type="match status" value="1"/>
</dbReference>
<dbReference type="GO" id="GO:0016874">
    <property type="term" value="F:ligase activity"/>
    <property type="evidence" value="ECO:0007669"/>
    <property type="project" value="UniProtKB-KW"/>
</dbReference>
<dbReference type="Proteomes" id="UP000295598">
    <property type="component" value="Unassembled WGS sequence"/>
</dbReference>
<dbReference type="CDD" id="cd05401">
    <property type="entry name" value="NT_GlnE_GlnD_like"/>
    <property type="match status" value="2"/>
</dbReference>
<comment type="cofactor">
    <cofactor evidence="7">
        <name>Mg(2+)</name>
        <dbReference type="ChEBI" id="CHEBI:18420"/>
    </cofactor>
</comment>
<keyword evidence="3 7" id="KW-0547">Nucleotide-binding</keyword>
<dbReference type="GO" id="GO:0005829">
    <property type="term" value="C:cytosol"/>
    <property type="evidence" value="ECO:0007669"/>
    <property type="project" value="TreeGrafter"/>
</dbReference>
<dbReference type="Gene3D" id="1.10.4050.10">
    <property type="entry name" value="Glutamine synthase adenylyltransferase GlnE"/>
    <property type="match status" value="1"/>
</dbReference>
<dbReference type="InterPro" id="IPR005190">
    <property type="entry name" value="GlnE_rpt_dom"/>
</dbReference>
<evidence type="ECO:0000256" key="6">
    <source>
        <dbReference type="ARBA" id="ARBA00023268"/>
    </source>
</evidence>
<evidence type="ECO:0000259" key="8">
    <source>
        <dbReference type="Pfam" id="PF03710"/>
    </source>
</evidence>
<name>A0A4R4JCG3_9GAMM</name>
<evidence type="ECO:0000256" key="7">
    <source>
        <dbReference type="HAMAP-Rule" id="MF_00802"/>
    </source>
</evidence>
<feature type="domain" description="Glutamate-ammonia ligase adenylyltransferase repeated" evidence="8">
    <location>
        <begin position="35"/>
        <end position="275"/>
    </location>
</feature>
<gene>
    <name evidence="7" type="primary">glnE</name>
    <name evidence="10" type="ORF">C5467_16475</name>
</gene>
<dbReference type="GO" id="GO:0008882">
    <property type="term" value="F:[glutamate-ammonia-ligase] adenylyltransferase activity"/>
    <property type="evidence" value="ECO:0007669"/>
    <property type="project" value="UniProtKB-UniRule"/>
</dbReference>
<evidence type="ECO:0000313" key="11">
    <source>
        <dbReference type="Proteomes" id="UP000295598"/>
    </source>
</evidence>
<reference evidence="10 11" key="1">
    <citation type="journal article" date="2019" name="Int. J. Syst. Evol. Microbiol.">
        <title>Photorhabdus khanii subsp. guanajuatensis subsp. nov., isolated from Heterorhabditis atacamensis, and Photorhabdus luminescens subsp. mexicana subsp. nov., isolated from Heterorhabditis mexicana entomopathogenic nematodes.</title>
        <authorList>
            <person name="Machado R.A.R."/>
            <person name="Bruno P."/>
            <person name="Arce C.C.M."/>
            <person name="Liechti N."/>
            <person name="Kohler A."/>
            <person name="Bernal J."/>
            <person name="Bruggmann R."/>
            <person name="Turlings T.C.J."/>
        </authorList>
    </citation>
    <scope>NUCLEOTIDE SEQUENCE [LARGE SCALE GENOMIC DNA]</scope>
    <source>
        <strain evidence="10 11">MEX20-17</strain>
    </source>
</reference>
<dbReference type="RefSeq" id="WP_132355344.1">
    <property type="nucleotide sequence ID" value="NZ_CAWOJO010000031.1"/>
</dbReference>
<evidence type="ECO:0000256" key="5">
    <source>
        <dbReference type="ARBA" id="ARBA00022842"/>
    </source>
</evidence>
<evidence type="ECO:0000259" key="9">
    <source>
        <dbReference type="Pfam" id="PF08335"/>
    </source>
</evidence>
<dbReference type="PANTHER" id="PTHR30621">
    <property type="entry name" value="GLUTAMINE SYNTHETASE ADENYLYLTRANSFERASE"/>
    <property type="match status" value="1"/>
</dbReference>
<dbReference type="InterPro" id="IPR043519">
    <property type="entry name" value="NT_sf"/>
</dbReference>
<dbReference type="EMBL" id="PUJY01000031">
    <property type="protein sequence ID" value="TDB51658.1"/>
    <property type="molecule type" value="Genomic_DNA"/>
</dbReference>
<dbReference type="GO" id="GO:0047388">
    <property type="term" value="F:[glutamine synthetase]-adenylyl-L-tyrosine phosphorylase activity"/>
    <property type="evidence" value="ECO:0007669"/>
    <property type="project" value="UniProtKB-EC"/>
</dbReference>
<dbReference type="FunFam" id="1.20.120.330:FF:000008">
    <property type="entry name" value="Bifunctional glutamine synthetase adenylyltransferase/adenylyl-removing enzyme"/>
    <property type="match status" value="1"/>
</dbReference>
<keyword evidence="2 7" id="KW-0548">Nucleotidyltransferase</keyword>
<evidence type="ECO:0000256" key="2">
    <source>
        <dbReference type="ARBA" id="ARBA00022695"/>
    </source>
</evidence>
<dbReference type="Pfam" id="PF08335">
    <property type="entry name" value="GlnD_UR_UTase"/>
    <property type="match status" value="2"/>
</dbReference>
<evidence type="ECO:0000256" key="1">
    <source>
        <dbReference type="ARBA" id="ARBA00022679"/>
    </source>
</evidence>
<comment type="function">
    <text evidence="7">Involved in the regulation of glutamine synthetase GlnA, a key enzyme in the process to assimilate ammonia. When cellular nitrogen levels are high, the C-terminal adenylyl transferase (AT) inactivates GlnA by covalent transfer of an adenylyl group from ATP to specific tyrosine residue of GlnA, thus reducing its activity. Conversely, when nitrogen levels are low, the N-terminal adenylyl removase (AR) activates GlnA by removing the adenylyl group by phosphorolysis, increasing its activity. The regulatory region of GlnE binds the signal transduction protein PII (GlnB) which indicates the nitrogen status of the cell.</text>
</comment>
<evidence type="ECO:0000256" key="4">
    <source>
        <dbReference type="ARBA" id="ARBA00022840"/>
    </source>
</evidence>
<dbReference type="EC" id="2.7.7.42" evidence="7"/>
<comment type="catalytic activity">
    <reaction evidence="7">
        <text>[glutamine synthetase]-O(4)-(5'-adenylyl)-L-tyrosine + phosphate = [glutamine synthetase]-L-tyrosine + ADP</text>
        <dbReference type="Rhea" id="RHEA:43716"/>
        <dbReference type="Rhea" id="RHEA-COMP:10660"/>
        <dbReference type="Rhea" id="RHEA-COMP:10661"/>
        <dbReference type="ChEBI" id="CHEBI:43474"/>
        <dbReference type="ChEBI" id="CHEBI:46858"/>
        <dbReference type="ChEBI" id="CHEBI:83624"/>
        <dbReference type="ChEBI" id="CHEBI:456216"/>
        <dbReference type="EC" id="2.7.7.89"/>
    </reaction>
</comment>
<dbReference type="HAMAP" id="MF_00802">
    <property type="entry name" value="GlnE"/>
    <property type="match status" value="1"/>
</dbReference>
<feature type="region of interest" description="Adenylyl removase" evidence="7">
    <location>
        <begin position="1"/>
        <end position="441"/>
    </location>
</feature>
<dbReference type="SUPFAM" id="SSF81301">
    <property type="entry name" value="Nucleotidyltransferase"/>
    <property type="match status" value="2"/>
</dbReference>
<dbReference type="Gene3D" id="1.20.120.330">
    <property type="entry name" value="Nucleotidyltransferases domain 2"/>
    <property type="match status" value="2"/>
</dbReference>
<keyword evidence="4 7" id="KW-0067">ATP-binding</keyword>
<dbReference type="InterPro" id="IPR013546">
    <property type="entry name" value="PII_UdlTrfase/GS_AdlTrfase"/>
</dbReference>
<organism evidence="10 11">
    <name type="scientific">Photorhabdus khanii subsp. guanajuatensis</name>
    <dbReference type="NCBI Taxonomy" id="2100166"/>
    <lineage>
        <taxon>Bacteria</taxon>
        <taxon>Pseudomonadati</taxon>
        <taxon>Pseudomonadota</taxon>
        <taxon>Gammaproteobacteria</taxon>
        <taxon>Enterobacterales</taxon>
        <taxon>Morganellaceae</taxon>
        <taxon>Photorhabdus</taxon>
    </lineage>
</organism>
<dbReference type="FunFam" id="3.30.460.10:FF:000009">
    <property type="entry name" value="Bifunctional glutamine synthetase adenylyltransferase/adenylyl-removing enzyme"/>
    <property type="match status" value="1"/>
</dbReference>
<feature type="region of interest" description="Adenylyl transferase" evidence="7">
    <location>
        <begin position="441"/>
        <end position="947"/>
    </location>
</feature>
<keyword evidence="1 7" id="KW-0808">Transferase</keyword>
<accession>A0A4R4JCG3</accession>
<dbReference type="InterPro" id="IPR023057">
    <property type="entry name" value="GlnE"/>
</dbReference>
<comment type="similarity">
    <text evidence="7">Belongs to the GlnE family.</text>
</comment>
<keyword evidence="10" id="KW-0436">Ligase</keyword>
<proteinExistence type="inferred from homology"/>
<dbReference type="AlphaFoldDB" id="A0A4R4JCG3"/>
<dbReference type="Pfam" id="PF03710">
    <property type="entry name" value="GlnE"/>
    <property type="match status" value="2"/>
</dbReference>
<protein>
    <recommendedName>
        <fullName evidence="7">Bifunctional glutamine synthetase adenylyltransferase/adenylyl-removing enzyme</fullName>
    </recommendedName>
    <alternativeName>
        <fullName evidence="7">ATP:glutamine synthetase adenylyltransferase</fullName>
    </alternativeName>
    <alternativeName>
        <fullName evidence="7">ATase</fullName>
    </alternativeName>
    <domain>
        <recommendedName>
            <fullName evidence="7">Glutamine synthetase adenylyl-L-tyrosine phosphorylase</fullName>
            <ecNumber evidence="7">2.7.7.89</ecNumber>
        </recommendedName>
        <alternativeName>
            <fullName evidence="7">Adenylyl removase</fullName>
            <shortName evidence="7">AR</shortName>
            <shortName evidence="7">AT-N</shortName>
        </alternativeName>
    </domain>
    <domain>
        <recommendedName>
            <fullName evidence="7">Glutamine synthetase adenylyl transferase</fullName>
            <ecNumber evidence="7">2.7.7.42</ecNumber>
        </recommendedName>
        <alternativeName>
            <fullName evidence="7">Adenylyl transferase</fullName>
            <shortName evidence="7">AT</shortName>
            <shortName evidence="7">AT-C</shortName>
        </alternativeName>
    </domain>
</protein>
<dbReference type="FunFam" id="1.20.120.330:FF:000005">
    <property type="entry name" value="Bifunctional glutamine synthetase adenylyltransferase/adenylyl-removing enzyme"/>
    <property type="match status" value="1"/>
</dbReference>
<dbReference type="EC" id="2.7.7.89" evidence="7"/>
<comment type="caution">
    <text evidence="10">The sequence shown here is derived from an EMBL/GenBank/DDBJ whole genome shotgun (WGS) entry which is preliminary data.</text>
</comment>
<dbReference type="GO" id="GO:0005524">
    <property type="term" value="F:ATP binding"/>
    <property type="evidence" value="ECO:0007669"/>
    <property type="project" value="UniProtKB-UniRule"/>
</dbReference>
<evidence type="ECO:0000256" key="3">
    <source>
        <dbReference type="ARBA" id="ARBA00022741"/>
    </source>
</evidence>
<dbReference type="PANTHER" id="PTHR30621:SF0">
    <property type="entry name" value="BIFUNCTIONAL GLUTAMINE SYNTHETASE ADENYLYLTRANSFERASE_ADENYLYL-REMOVING ENZYME"/>
    <property type="match status" value="1"/>
</dbReference>
<dbReference type="GO" id="GO:0000820">
    <property type="term" value="P:regulation of glutamine family amino acid metabolic process"/>
    <property type="evidence" value="ECO:0007669"/>
    <property type="project" value="UniProtKB-UniRule"/>
</dbReference>
<dbReference type="FunFam" id="1.20.120.1510:FF:000001">
    <property type="entry name" value="Bifunctional glutamine synthetase adenylyltransferase/adenylyl-removing enzyme"/>
    <property type="match status" value="1"/>
</dbReference>
<dbReference type="Gene3D" id="3.30.460.10">
    <property type="entry name" value="Beta Polymerase, domain 2"/>
    <property type="match status" value="2"/>
</dbReference>
<comment type="catalytic activity">
    <reaction evidence="7">
        <text>[glutamine synthetase]-L-tyrosine + ATP = [glutamine synthetase]-O(4)-(5'-adenylyl)-L-tyrosine + diphosphate</text>
        <dbReference type="Rhea" id="RHEA:18589"/>
        <dbReference type="Rhea" id="RHEA-COMP:10660"/>
        <dbReference type="Rhea" id="RHEA-COMP:10661"/>
        <dbReference type="ChEBI" id="CHEBI:30616"/>
        <dbReference type="ChEBI" id="CHEBI:33019"/>
        <dbReference type="ChEBI" id="CHEBI:46858"/>
        <dbReference type="ChEBI" id="CHEBI:83624"/>
        <dbReference type="EC" id="2.7.7.42"/>
    </reaction>
</comment>
<feature type="domain" description="PII-uridylyltransferase/Glutamine-synthetase adenylyltransferase" evidence="9">
    <location>
        <begin position="821"/>
        <end position="918"/>
    </location>
</feature>
<feature type="domain" description="PII-uridylyltransferase/Glutamine-synthetase adenylyltransferase" evidence="9">
    <location>
        <begin position="298"/>
        <end position="437"/>
    </location>
</feature>
<feature type="domain" description="Glutamate-ammonia ligase adenylyltransferase repeated" evidence="8">
    <location>
        <begin position="554"/>
        <end position="806"/>
    </location>
</feature>
<dbReference type="GO" id="GO:0000287">
    <property type="term" value="F:magnesium ion binding"/>
    <property type="evidence" value="ECO:0007669"/>
    <property type="project" value="UniProtKB-UniRule"/>
</dbReference>
<evidence type="ECO:0000313" key="10">
    <source>
        <dbReference type="EMBL" id="TDB51658.1"/>
    </source>
</evidence>
<sequence>MLPLSTPLLAQLPSVIKHFQELALCIEAFAPHEQAVLSLSDFVAENLKIHPEWLTEIRQNPPQAQEWHQYAEWLQQALALAEDDNTLMRVLRQFRNKILVRIAWSQTLHSSTTQETLQQLSMLAETLIIAARDGLYPRCCQDWGTPCNEQGEPQPLLILGMGKLGGGELNFSSDIDLIFAYPENGITRGGRREMDNAQFFTRLGQRLIKVLDQQTVDGFVYRVDMRLRPFGDSGPLVFSFAALEDYYQEQGRDWERYAMVKARIMGASSESYCEELRRMLRPFIFRRYIDFSVIQSLRNMKGMIEREVRRRGLKDNIKLGAGGIREIEFITQVFQLIRGGRELSLQSPALLPTLQKIEKLELLPSSQVEQLADSYLFLRRLENLLQSIDDQQTQTLPEDELNRSRLTWGMGFERWDELMIALNSKMGTVRVIFTQLIGDDSDNHEEEAGHVPFKSLWLENLEKEELIILAPHLDESVAQQILHVIALFRQDVGKRTIGPRGRDVLDHLMPRLLAKVCLRQDANTVLERVIPLLLSIVSRTTYLELMLESEAVLTHVIRLCAASPMIATQLAHHPLLLDELLDPQFLYKPRPLNAYKDELRQYLLRIPEDDEEQQLEALRQFKQAQLLRIAAEDITGVLPVMKVSDHLTYLAEAIIEAVVQQAWGQMAKRYGVPSHLNQRRGLGFAVIGYGKLGGWELGYGSDLDLVFLLDCPMDVMTEGDRSIDARQFYLRLAQRIMHLFSARTSSGVLYDVDVRLRPSGESGMLVSTLGAFADYQRNEAWTWEHQALVRARMVFGDENLHQDFERIRHQTLCTVREPALLRQQVREMREKMHKHLGSRHSDQFDIKADPGGITDIEFIAQYLVLRYAPENERLTRWSDNVRIFELMATYGIMDKAEAAALTQAYISMRDELHHLALQEFSSRVSANCFSKQQEQIGHSWQQWLGEQ</sequence>
<keyword evidence="6 7" id="KW-0511">Multifunctional enzyme</keyword>
<dbReference type="NCBIfam" id="NF008292">
    <property type="entry name" value="PRK11072.1"/>
    <property type="match status" value="1"/>
</dbReference>
<keyword evidence="5 7" id="KW-0460">Magnesium</keyword>
<dbReference type="SUPFAM" id="SSF81593">
    <property type="entry name" value="Nucleotidyltransferase substrate binding subunit/domain"/>
    <property type="match status" value="2"/>
</dbReference>
<dbReference type="FunFam" id="3.30.460.10:FF:000014">
    <property type="entry name" value="Bifunctional glutamine synthetase adenylyltransferase/adenylyl-removing enzyme"/>
    <property type="match status" value="1"/>
</dbReference>